<feature type="coiled-coil region" evidence="1">
    <location>
        <begin position="649"/>
        <end position="680"/>
    </location>
</feature>
<comment type="caution">
    <text evidence="3">The sequence shown here is derived from an EMBL/GenBank/DDBJ whole genome shotgun (WGS) entry which is preliminary data.</text>
</comment>
<evidence type="ECO:0000313" key="3">
    <source>
        <dbReference type="EMBL" id="CAL8135088.1"/>
    </source>
</evidence>
<dbReference type="Gene3D" id="3.40.50.300">
    <property type="entry name" value="P-loop containing nucleotide triphosphate hydrolases"/>
    <property type="match status" value="1"/>
</dbReference>
<name>A0ABP1RTB1_9HEXA</name>
<feature type="region of interest" description="Disordered" evidence="2">
    <location>
        <begin position="329"/>
        <end position="407"/>
    </location>
</feature>
<feature type="compositionally biased region" description="Basic residues" evidence="2">
    <location>
        <begin position="371"/>
        <end position="380"/>
    </location>
</feature>
<evidence type="ECO:0000313" key="4">
    <source>
        <dbReference type="Proteomes" id="UP001642540"/>
    </source>
</evidence>
<organism evidence="3 4">
    <name type="scientific">Orchesella dallaii</name>
    <dbReference type="NCBI Taxonomy" id="48710"/>
    <lineage>
        <taxon>Eukaryota</taxon>
        <taxon>Metazoa</taxon>
        <taxon>Ecdysozoa</taxon>
        <taxon>Arthropoda</taxon>
        <taxon>Hexapoda</taxon>
        <taxon>Collembola</taxon>
        <taxon>Entomobryomorpha</taxon>
        <taxon>Entomobryoidea</taxon>
        <taxon>Orchesellidae</taxon>
        <taxon>Orchesellinae</taxon>
        <taxon>Orchesella</taxon>
    </lineage>
</organism>
<dbReference type="EMBL" id="CAXLJM020000107">
    <property type="protein sequence ID" value="CAL8135088.1"/>
    <property type="molecule type" value="Genomic_DNA"/>
</dbReference>
<dbReference type="InterPro" id="IPR027417">
    <property type="entry name" value="P-loop_NTPase"/>
</dbReference>
<feature type="compositionally biased region" description="Basic and acidic residues" evidence="2">
    <location>
        <begin position="341"/>
        <end position="351"/>
    </location>
</feature>
<evidence type="ECO:0000256" key="1">
    <source>
        <dbReference type="SAM" id="Coils"/>
    </source>
</evidence>
<feature type="compositionally biased region" description="Basic and acidic residues" evidence="2">
    <location>
        <begin position="359"/>
        <end position="370"/>
    </location>
</feature>
<gene>
    <name evidence="3" type="ORF">ODALV1_LOCUS25822</name>
</gene>
<dbReference type="Proteomes" id="UP001642540">
    <property type="component" value="Unassembled WGS sequence"/>
</dbReference>
<sequence length="738" mass="84006">MAKLDSLVILRRVNGQLELDVDNLDKILETIQVNSDVPLAIISFIGGRGSGKTFYTNLLIQNLRNNSTGGWLSQVSDNKSCQSLPGFPFDKERGKSDVDVVGGGVTSEISLWAEAYRLENHGKQFVVLILHADFKGVDVVEKENEVNPLELFLALVSSRVLEIQWKKEEFRLLDIYRQVMERDEALFENILANNSLVYLFRTNRTPPKGFTMVDKQAVDHLKKLVNQSKLWEVVDLQNVNIAYVEDKKQSLLNTKGSLSLSTDMYHNLNAVINLIADDEEIFPKKVSATGELLTEGKLKEFMQTCVNLVNEIVGQKRVDAGSESIVQVVSVHPSPNVPSPKESHRNGKENSKTANQSEAKTRKPEPEKTKGHPTQRHQNQRGKESSQVKKTTTANKKQEDKISPDEDFNANPAHLELVKLIVNRVNDSILLQLKNWEQVDGVPITTLLPDIRTDLETRLKIFVNSVFDKAHEAKEQYRQWLYTTSSNNLNTLRQELINVQTLIDSFNGFMVTMITKKGKILPEDFTKLLENTRVKAKASLTNEICLEYIMRACNWLVSRYQAENPSEDIDIPSICLEQIPKFYEEEMKRIMLEGPYRAETLLGIHSSIMNRCMSVFITAVEPVPVHPNKLVEKLRKQFFIVKQSNRKMLQSLQKRVTNLIAKAKEKYDQNEELNNILNSNRINKREAQVAHQRAKAIAVQFLEERIGEGAIRSGEPVQGHRLTLIEVIDSYWQELGVI</sequence>
<protein>
    <recommendedName>
        <fullName evidence="5">Guanylate-binding protein N-terminal domain-containing protein</fullName>
    </recommendedName>
</protein>
<accession>A0ABP1RTB1</accession>
<evidence type="ECO:0008006" key="5">
    <source>
        <dbReference type="Google" id="ProtNLM"/>
    </source>
</evidence>
<proteinExistence type="predicted"/>
<keyword evidence="1" id="KW-0175">Coiled coil</keyword>
<keyword evidence="4" id="KW-1185">Reference proteome</keyword>
<reference evidence="3 4" key="1">
    <citation type="submission" date="2024-08" db="EMBL/GenBank/DDBJ databases">
        <authorList>
            <person name="Cucini C."/>
            <person name="Frati F."/>
        </authorList>
    </citation>
    <scope>NUCLEOTIDE SEQUENCE [LARGE SCALE GENOMIC DNA]</scope>
</reference>
<evidence type="ECO:0000256" key="2">
    <source>
        <dbReference type="SAM" id="MobiDB-lite"/>
    </source>
</evidence>